<dbReference type="SFLD" id="SFLDS00019">
    <property type="entry name" value="Glutathione_Transferase_(cytos"/>
    <property type="match status" value="1"/>
</dbReference>
<dbReference type="PANTHER" id="PTHR44051:SF9">
    <property type="entry name" value="GLUTATHIONE S-TRANSFERASE 1"/>
    <property type="match status" value="1"/>
</dbReference>
<dbReference type="InterPro" id="IPR004045">
    <property type="entry name" value="Glutathione_S-Trfase_N"/>
</dbReference>
<proteinExistence type="predicted"/>
<dbReference type="InterPro" id="IPR036282">
    <property type="entry name" value="Glutathione-S-Trfase_C_sf"/>
</dbReference>
<dbReference type="InterPro" id="IPR040079">
    <property type="entry name" value="Glutathione_S-Trfase"/>
</dbReference>
<dbReference type="PANTHER" id="PTHR44051">
    <property type="entry name" value="GLUTATHIONE S-TRANSFERASE-RELATED"/>
    <property type="match status" value="1"/>
</dbReference>
<sequence length="197" mass="21361">MIGQAYELRRVDVHPGREHREPPFLAINPAGEIPVIEDGDFRIADQGAILTYLACTYDGSGQWCADDAQTLSRIVYWLSFASGPLAALRRLRDRDLFAIPGNDAALQETASQALLLLEDSLSAIEIAGGGWFAGGKPSIADVAIFPAVALCTEAGFTFETMPAVWRWTERFKRLPNFSVMPGILPVLIITDVGGVQG</sequence>
<dbReference type="SUPFAM" id="SSF52833">
    <property type="entry name" value="Thioredoxin-like"/>
    <property type="match status" value="1"/>
</dbReference>
<feature type="domain" description="GST N-terminal" evidence="1">
    <location>
        <begin position="1"/>
        <end position="61"/>
    </location>
</feature>
<dbReference type="PROSITE" id="PS50404">
    <property type="entry name" value="GST_NTER"/>
    <property type="match status" value="1"/>
</dbReference>
<dbReference type="Proteomes" id="UP000708298">
    <property type="component" value="Unassembled WGS sequence"/>
</dbReference>
<evidence type="ECO:0000259" key="1">
    <source>
        <dbReference type="PROSITE" id="PS50404"/>
    </source>
</evidence>
<gene>
    <name evidence="3" type="ORF">ASILVAE211_23340</name>
</gene>
<evidence type="ECO:0000259" key="2">
    <source>
        <dbReference type="PROSITE" id="PS50405"/>
    </source>
</evidence>
<dbReference type="SFLD" id="SFLDG00358">
    <property type="entry name" value="Main_(cytGST)"/>
    <property type="match status" value="1"/>
</dbReference>
<evidence type="ECO:0000313" key="3">
    <source>
        <dbReference type="EMBL" id="MCB8878137.1"/>
    </source>
</evidence>
<protein>
    <submittedName>
        <fullName evidence="3">Glutathione S-transferase family protein</fullName>
    </submittedName>
</protein>
<dbReference type="EMBL" id="JAESVB010000024">
    <property type="protein sequence ID" value="MCB8878137.1"/>
    <property type="molecule type" value="Genomic_DNA"/>
</dbReference>
<dbReference type="InterPro" id="IPR036249">
    <property type="entry name" value="Thioredoxin-like_sf"/>
</dbReference>
<keyword evidence="4" id="KW-1185">Reference proteome</keyword>
<name>A0A963YVU7_9PROT</name>
<dbReference type="Gene3D" id="3.40.30.10">
    <property type="entry name" value="Glutaredoxin"/>
    <property type="match status" value="1"/>
</dbReference>
<dbReference type="InterPro" id="IPR010987">
    <property type="entry name" value="Glutathione-S-Trfase_C-like"/>
</dbReference>
<reference evidence="3" key="1">
    <citation type="journal article" date="2021" name="Microorganisms">
        <title>Acidisoma silvae sp. nov. and Acidisomacellulosilytica sp. nov., Two Acidophilic Bacteria Isolated from Decaying Wood, Hydrolyzing Cellulose and Producing Poly-3-hydroxybutyrate.</title>
        <authorList>
            <person name="Mieszkin S."/>
            <person name="Pouder E."/>
            <person name="Uroz S."/>
            <person name="Simon-Colin C."/>
            <person name="Alain K."/>
        </authorList>
    </citation>
    <scope>NUCLEOTIDE SEQUENCE</scope>
    <source>
        <strain evidence="3">HW T2.11</strain>
    </source>
</reference>
<dbReference type="AlphaFoldDB" id="A0A963YVU7"/>
<reference evidence="3" key="2">
    <citation type="submission" date="2021-01" db="EMBL/GenBank/DDBJ databases">
        <authorList>
            <person name="Mieszkin S."/>
            <person name="Pouder E."/>
            <person name="Alain K."/>
        </authorList>
    </citation>
    <scope>NUCLEOTIDE SEQUENCE</scope>
    <source>
        <strain evidence="3">HW T2.11</strain>
    </source>
</reference>
<evidence type="ECO:0000313" key="4">
    <source>
        <dbReference type="Proteomes" id="UP000708298"/>
    </source>
</evidence>
<organism evidence="3 4">
    <name type="scientific">Acidisoma silvae</name>
    <dbReference type="NCBI Taxonomy" id="2802396"/>
    <lineage>
        <taxon>Bacteria</taxon>
        <taxon>Pseudomonadati</taxon>
        <taxon>Pseudomonadota</taxon>
        <taxon>Alphaproteobacteria</taxon>
        <taxon>Acetobacterales</taxon>
        <taxon>Acidocellaceae</taxon>
        <taxon>Acidisoma</taxon>
    </lineage>
</organism>
<dbReference type="SUPFAM" id="SSF47616">
    <property type="entry name" value="GST C-terminal domain-like"/>
    <property type="match status" value="1"/>
</dbReference>
<dbReference type="PROSITE" id="PS50405">
    <property type="entry name" value="GST_CTER"/>
    <property type="match status" value="1"/>
</dbReference>
<dbReference type="Gene3D" id="1.20.1050.10">
    <property type="match status" value="1"/>
</dbReference>
<dbReference type="Pfam" id="PF13410">
    <property type="entry name" value="GST_C_2"/>
    <property type="match status" value="1"/>
</dbReference>
<dbReference type="Pfam" id="PF02798">
    <property type="entry name" value="GST_N"/>
    <property type="match status" value="1"/>
</dbReference>
<comment type="caution">
    <text evidence="3">The sequence shown here is derived from an EMBL/GenBank/DDBJ whole genome shotgun (WGS) entry which is preliminary data.</text>
</comment>
<accession>A0A963YVU7</accession>
<feature type="domain" description="GST C-terminal" evidence="2">
    <location>
        <begin position="67"/>
        <end position="192"/>
    </location>
</feature>